<accession>A0A5A7TND2</accession>
<dbReference type="EMBL" id="SSTE01015393">
    <property type="protein sequence ID" value="KAA0043091.1"/>
    <property type="molecule type" value="Genomic_DNA"/>
</dbReference>
<reference evidence="1 2" key="1">
    <citation type="submission" date="2019-08" db="EMBL/GenBank/DDBJ databases">
        <title>Draft genome sequences of two oriental melons (Cucumis melo L. var makuwa).</title>
        <authorList>
            <person name="Kwon S.-Y."/>
        </authorList>
    </citation>
    <scope>NUCLEOTIDE SEQUENCE [LARGE SCALE GENOMIC DNA]</scope>
    <source>
        <strain evidence="2">cv. SW 3</strain>
        <tissue evidence="1">Leaf</tissue>
    </source>
</reference>
<gene>
    <name evidence="1" type="ORF">E6C27_scaffold48468G00040</name>
</gene>
<protein>
    <submittedName>
        <fullName evidence="1">Uncharacterized protein</fullName>
    </submittedName>
</protein>
<dbReference type="Proteomes" id="UP000321393">
    <property type="component" value="Unassembled WGS sequence"/>
</dbReference>
<evidence type="ECO:0000313" key="2">
    <source>
        <dbReference type="Proteomes" id="UP000321393"/>
    </source>
</evidence>
<proteinExistence type="predicted"/>
<evidence type="ECO:0000313" key="1">
    <source>
        <dbReference type="EMBL" id="KAA0043091.1"/>
    </source>
</evidence>
<sequence>MDVPSLPLSPSGKIRLLGRYDEASSAIDSRLCFFNCRSYFLLRLRSYGSNPLIFPDRLNEEGSQSDAGRRSMPGLGSPKTSGVLWLGNVFFCWFRTKKDPGLKRKGRSLRSKSKSFYQISGISESSGPLLLRLIPYSI</sequence>
<comment type="caution">
    <text evidence="1">The sequence shown here is derived from an EMBL/GenBank/DDBJ whole genome shotgun (WGS) entry which is preliminary data.</text>
</comment>
<name>A0A5A7TND2_CUCMM</name>
<dbReference type="AlphaFoldDB" id="A0A5A7TND2"/>
<organism evidence="1 2">
    <name type="scientific">Cucumis melo var. makuwa</name>
    <name type="common">Oriental melon</name>
    <dbReference type="NCBI Taxonomy" id="1194695"/>
    <lineage>
        <taxon>Eukaryota</taxon>
        <taxon>Viridiplantae</taxon>
        <taxon>Streptophyta</taxon>
        <taxon>Embryophyta</taxon>
        <taxon>Tracheophyta</taxon>
        <taxon>Spermatophyta</taxon>
        <taxon>Magnoliopsida</taxon>
        <taxon>eudicotyledons</taxon>
        <taxon>Gunneridae</taxon>
        <taxon>Pentapetalae</taxon>
        <taxon>rosids</taxon>
        <taxon>fabids</taxon>
        <taxon>Cucurbitales</taxon>
        <taxon>Cucurbitaceae</taxon>
        <taxon>Benincaseae</taxon>
        <taxon>Cucumis</taxon>
    </lineage>
</organism>